<evidence type="ECO:0000256" key="5">
    <source>
        <dbReference type="PIRSR" id="PIRSR000137-2"/>
    </source>
</evidence>
<dbReference type="PROSITE" id="PS00623">
    <property type="entry name" value="GMC_OXRED_1"/>
    <property type="match status" value="1"/>
</dbReference>
<dbReference type="SUPFAM" id="SSF54373">
    <property type="entry name" value="FAD-linked reductases, C-terminal domain"/>
    <property type="match status" value="1"/>
</dbReference>
<dbReference type="Gene3D" id="3.50.50.60">
    <property type="entry name" value="FAD/NAD(P)-binding domain"/>
    <property type="match status" value="1"/>
</dbReference>
<proteinExistence type="inferred from homology"/>
<accession>A0A7C3ZYB3</accession>
<dbReference type="InterPro" id="IPR007867">
    <property type="entry name" value="GMC_OxRtase_C"/>
</dbReference>
<dbReference type="SUPFAM" id="SSF51905">
    <property type="entry name" value="FAD/NAD(P)-binding domain"/>
    <property type="match status" value="1"/>
</dbReference>
<comment type="caution">
    <text evidence="9">The sequence shown here is derived from an EMBL/GenBank/DDBJ whole genome shotgun (WGS) entry which is preliminary data.</text>
</comment>
<dbReference type="GO" id="GO:0016614">
    <property type="term" value="F:oxidoreductase activity, acting on CH-OH group of donors"/>
    <property type="evidence" value="ECO:0007669"/>
    <property type="project" value="InterPro"/>
</dbReference>
<evidence type="ECO:0000256" key="4">
    <source>
        <dbReference type="ARBA" id="ARBA00022827"/>
    </source>
</evidence>
<dbReference type="EMBL" id="DSPX01000180">
    <property type="protein sequence ID" value="HGG02428.1"/>
    <property type="molecule type" value="Genomic_DNA"/>
</dbReference>
<feature type="binding site" evidence="5">
    <location>
        <position position="88"/>
    </location>
    <ligand>
        <name>FAD</name>
        <dbReference type="ChEBI" id="CHEBI:57692"/>
    </ligand>
</feature>
<dbReference type="PROSITE" id="PS00624">
    <property type="entry name" value="GMC_OXRED_2"/>
    <property type="match status" value="1"/>
</dbReference>
<evidence type="ECO:0000256" key="6">
    <source>
        <dbReference type="RuleBase" id="RU003968"/>
    </source>
</evidence>
<comment type="cofactor">
    <cofactor evidence="1 5">
        <name>FAD</name>
        <dbReference type="ChEBI" id="CHEBI:57692"/>
    </cofactor>
</comment>
<protein>
    <submittedName>
        <fullName evidence="9">Choline dehydrogenase</fullName>
    </submittedName>
</protein>
<evidence type="ECO:0000256" key="3">
    <source>
        <dbReference type="ARBA" id="ARBA00022630"/>
    </source>
</evidence>
<dbReference type="PANTHER" id="PTHR11552">
    <property type="entry name" value="GLUCOSE-METHANOL-CHOLINE GMC OXIDOREDUCTASE"/>
    <property type="match status" value="1"/>
</dbReference>
<dbReference type="Gene3D" id="3.30.560.10">
    <property type="entry name" value="Glucose Oxidase, domain 3"/>
    <property type="match status" value="1"/>
</dbReference>
<sequence length="530" mass="57617">MTKDKLLMTYDYIVVGAGSAGCVLANRLSANPNITVLLLEAGKPDGNLAMQMPAGFSKLFKTEYDWAYHTEPQPQLNQRRCFWPRGKVLGGSSSMNAMIYIRGHRWDYDHWQGLGNHGWGYADLLPYFKAAQHQERGLSEFHNIGGPLNVADLPCVNPITRAFVAAATEVGLTAVADLNSPEPEGVGFYQVTQKNGQRFSAATAYLLGIRDRPNLQILTKAQVTRLVWEERRAVGVEYLWEGGTHQARVTREVILSAGAVNSPQLLMLSGVGPGSHLQDLGIPVVADVPGVGENLQDHLVAGIVYSCRGGRTLDKAANLWNLAQYLLFKRGPFTSNVAEAGGFVKTREDLPLPDVQLYFAPAYFIDHGFTKPKGQGLTLGAMPLRPQSRGYIRLRSRDALVAPLIQPNYLTAPEDLDCMVAGLHLARGIMQGKALAPFRGEEVFPGRKYGDDLAAYVRDWAQTIYHPVGTCKMGSDGMAVVDSRLQVRGVAGVRVADASVMPTIVSGNPNAPIVAIGEKAADLILSEIVN</sequence>
<dbReference type="InterPro" id="IPR000172">
    <property type="entry name" value="GMC_OxRdtase_N"/>
</dbReference>
<feature type="domain" description="Glucose-methanol-choline oxidoreductase N-terminal" evidence="7">
    <location>
        <begin position="86"/>
        <end position="109"/>
    </location>
</feature>
<dbReference type="Pfam" id="PF00732">
    <property type="entry name" value="GMC_oxred_N"/>
    <property type="match status" value="1"/>
</dbReference>
<dbReference type="Pfam" id="PF05199">
    <property type="entry name" value="GMC_oxred_C"/>
    <property type="match status" value="1"/>
</dbReference>
<dbReference type="GO" id="GO:0050660">
    <property type="term" value="F:flavin adenine dinucleotide binding"/>
    <property type="evidence" value="ECO:0007669"/>
    <property type="project" value="InterPro"/>
</dbReference>
<dbReference type="PIRSF" id="PIRSF000137">
    <property type="entry name" value="Alcohol_oxidase"/>
    <property type="match status" value="1"/>
</dbReference>
<dbReference type="InterPro" id="IPR036188">
    <property type="entry name" value="FAD/NAD-bd_sf"/>
</dbReference>
<evidence type="ECO:0000259" key="7">
    <source>
        <dbReference type="PROSITE" id="PS00623"/>
    </source>
</evidence>
<reference evidence="9" key="1">
    <citation type="journal article" date="2020" name="mSystems">
        <title>Genome- and Community-Level Interaction Insights into Carbon Utilization and Element Cycling Functions of Hydrothermarchaeota in Hydrothermal Sediment.</title>
        <authorList>
            <person name="Zhou Z."/>
            <person name="Liu Y."/>
            <person name="Xu W."/>
            <person name="Pan J."/>
            <person name="Luo Z.H."/>
            <person name="Li M."/>
        </authorList>
    </citation>
    <scope>NUCLEOTIDE SEQUENCE [LARGE SCALE GENOMIC DNA]</scope>
    <source>
        <strain evidence="9">SpSt-374</strain>
    </source>
</reference>
<keyword evidence="3 6" id="KW-0285">Flavoprotein</keyword>
<feature type="binding site" evidence="5">
    <location>
        <position position="223"/>
    </location>
    <ligand>
        <name>FAD</name>
        <dbReference type="ChEBI" id="CHEBI:57692"/>
    </ligand>
</feature>
<dbReference type="PROSITE" id="PS51257">
    <property type="entry name" value="PROKAR_LIPOPROTEIN"/>
    <property type="match status" value="1"/>
</dbReference>
<evidence type="ECO:0000259" key="8">
    <source>
        <dbReference type="PROSITE" id="PS00624"/>
    </source>
</evidence>
<dbReference type="PANTHER" id="PTHR11552:SF147">
    <property type="entry name" value="CHOLINE DEHYDROGENASE, MITOCHONDRIAL"/>
    <property type="match status" value="1"/>
</dbReference>
<evidence type="ECO:0000313" key="9">
    <source>
        <dbReference type="EMBL" id="HGG02428.1"/>
    </source>
</evidence>
<name>A0A7C3ZYB3_9CYAN</name>
<dbReference type="InterPro" id="IPR012132">
    <property type="entry name" value="GMC_OxRdtase"/>
</dbReference>
<feature type="domain" description="Glucose-methanol-choline oxidoreductase N-terminal" evidence="8">
    <location>
        <begin position="258"/>
        <end position="272"/>
    </location>
</feature>
<dbReference type="AlphaFoldDB" id="A0A7C3ZYB3"/>
<keyword evidence="4 5" id="KW-0274">FAD</keyword>
<organism evidence="9">
    <name type="scientific">Planktothricoides sp. SpSt-374</name>
    <dbReference type="NCBI Taxonomy" id="2282167"/>
    <lineage>
        <taxon>Bacteria</taxon>
        <taxon>Bacillati</taxon>
        <taxon>Cyanobacteriota</taxon>
        <taxon>Cyanophyceae</taxon>
        <taxon>Oscillatoriophycideae</taxon>
        <taxon>Oscillatoriales</taxon>
        <taxon>Oscillatoriaceae</taxon>
        <taxon>Planktothricoides</taxon>
    </lineage>
</organism>
<comment type="similarity">
    <text evidence="2 6">Belongs to the GMC oxidoreductase family.</text>
</comment>
<gene>
    <name evidence="9" type="ORF">ENR15_17735</name>
</gene>
<evidence type="ECO:0000256" key="2">
    <source>
        <dbReference type="ARBA" id="ARBA00010790"/>
    </source>
</evidence>
<evidence type="ECO:0000256" key="1">
    <source>
        <dbReference type="ARBA" id="ARBA00001974"/>
    </source>
</evidence>